<evidence type="ECO:0000259" key="3">
    <source>
        <dbReference type="PROSITE" id="PS50022"/>
    </source>
</evidence>
<protein>
    <submittedName>
        <fullName evidence="4">Mycodextranase</fullName>
    </submittedName>
</protein>
<dbReference type="PROSITE" id="PS50022">
    <property type="entry name" value="FA58C_3"/>
    <property type="match status" value="2"/>
</dbReference>
<feature type="domain" description="F5/8 type C" evidence="3">
    <location>
        <begin position="626"/>
        <end position="771"/>
    </location>
</feature>
<proteinExistence type="predicted"/>
<feature type="signal peptide" evidence="2">
    <location>
        <begin position="1"/>
        <end position="21"/>
    </location>
</feature>
<dbReference type="InterPro" id="IPR008979">
    <property type="entry name" value="Galactose-bd-like_sf"/>
</dbReference>
<dbReference type="Gene3D" id="2.160.20.10">
    <property type="entry name" value="Single-stranded right-handed beta-helix, Pectin lyase-like"/>
    <property type="match status" value="1"/>
</dbReference>
<reference evidence="5" key="1">
    <citation type="journal article" date="2019" name="Int. J. Syst. Evol. Microbiol.">
        <title>The Global Catalogue of Microorganisms (GCM) 10K type strain sequencing project: providing services to taxonomists for standard genome sequencing and annotation.</title>
        <authorList>
            <consortium name="The Broad Institute Genomics Platform"/>
            <consortium name="The Broad Institute Genome Sequencing Center for Infectious Disease"/>
            <person name="Wu L."/>
            <person name="Ma J."/>
        </authorList>
    </citation>
    <scope>NUCLEOTIDE SEQUENCE [LARGE SCALE GENOMIC DNA]</scope>
    <source>
        <strain evidence="5">NBRC 106348</strain>
    </source>
</reference>
<dbReference type="InterPro" id="IPR006626">
    <property type="entry name" value="PbH1"/>
</dbReference>
<organism evidence="4 5">
    <name type="scientific">Luteimicrobium album</name>
    <dbReference type="NCBI Taxonomy" id="1054550"/>
    <lineage>
        <taxon>Bacteria</taxon>
        <taxon>Bacillati</taxon>
        <taxon>Actinomycetota</taxon>
        <taxon>Actinomycetes</taxon>
        <taxon>Micrococcales</taxon>
        <taxon>Luteimicrobium</taxon>
    </lineage>
</organism>
<comment type="caution">
    <text evidence="4">The sequence shown here is derived from an EMBL/GenBank/DDBJ whole genome shotgun (WGS) entry which is preliminary data.</text>
</comment>
<dbReference type="EMBL" id="BSUK01000001">
    <property type="protein sequence ID" value="GMA23161.1"/>
    <property type="molecule type" value="Genomic_DNA"/>
</dbReference>
<evidence type="ECO:0000313" key="4">
    <source>
        <dbReference type="EMBL" id="GMA23161.1"/>
    </source>
</evidence>
<accession>A0ABQ6HYS9</accession>
<dbReference type="SMART" id="SM00710">
    <property type="entry name" value="PbH1"/>
    <property type="match status" value="8"/>
</dbReference>
<feature type="domain" description="F5/8 type C" evidence="3">
    <location>
        <begin position="787"/>
        <end position="936"/>
    </location>
</feature>
<feature type="compositionally biased region" description="Low complexity" evidence="1">
    <location>
        <begin position="785"/>
        <end position="795"/>
    </location>
</feature>
<feature type="compositionally biased region" description="Low complexity" evidence="1">
    <location>
        <begin position="600"/>
        <end position="618"/>
    </location>
</feature>
<gene>
    <name evidence="4" type="ORF">GCM10025864_09200</name>
</gene>
<feature type="region of interest" description="Disordered" evidence="1">
    <location>
        <begin position="771"/>
        <end position="795"/>
    </location>
</feature>
<evidence type="ECO:0000256" key="1">
    <source>
        <dbReference type="SAM" id="MobiDB-lite"/>
    </source>
</evidence>
<dbReference type="SUPFAM" id="SSF49785">
    <property type="entry name" value="Galactose-binding domain-like"/>
    <property type="match status" value="2"/>
</dbReference>
<name>A0ABQ6HYS9_9MICO</name>
<dbReference type="InterPro" id="IPR012334">
    <property type="entry name" value="Pectin_lyas_fold"/>
</dbReference>
<evidence type="ECO:0000256" key="2">
    <source>
        <dbReference type="SAM" id="SignalP"/>
    </source>
</evidence>
<dbReference type="Gene3D" id="2.60.120.260">
    <property type="entry name" value="Galactose-binding domain-like"/>
    <property type="match status" value="3"/>
</dbReference>
<dbReference type="Proteomes" id="UP001157091">
    <property type="component" value="Unassembled WGS sequence"/>
</dbReference>
<feature type="region of interest" description="Disordered" evidence="1">
    <location>
        <begin position="594"/>
        <end position="636"/>
    </location>
</feature>
<dbReference type="Pfam" id="PF22816">
    <property type="entry name" value="CatAgl_D2"/>
    <property type="match status" value="1"/>
</dbReference>
<evidence type="ECO:0000313" key="5">
    <source>
        <dbReference type="Proteomes" id="UP001157091"/>
    </source>
</evidence>
<dbReference type="InterPro" id="IPR000421">
    <property type="entry name" value="FA58C"/>
</dbReference>
<keyword evidence="5" id="KW-1185">Reference proteome</keyword>
<keyword evidence="2" id="KW-0732">Signal</keyword>
<dbReference type="InterPro" id="IPR033801">
    <property type="entry name" value="CBM6-CBM35-CBM36-like_1"/>
</dbReference>
<sequence length="936" mass="96990">MAVVGLVGAGVAAVPALTANAATADQTAGSPSPVGIAGRGATVPFVEQEAEDVATNGTVIGPDRTYGHLPSEASGRKAVTLDAVGEYVEFTLTKPANAADFRYSIPDNASGTGRDATLDLDVNGTKVKDLPVTSRYGWFYGGYPFNNSPGDNPHHFYDEVRTTFSSTLPIGTKIRLQVSSTAASPSFTIDLGDFEQVAAPIAQPAGSLNVVTDFGADSTGAADATQAIQNAVNAGAAQGKTVYVPEGRFKVTDHVILDHVTLTGAGQWYSVLTGNRVGLYGKDASAGGSHDVTVSNLAIFGEVKERNDNDQVNGFGGAMSDSTIDSVWIQHTKVGAWMDGPMDHLTIKNSRILDQTADGINFHLGVTNSTATNNFIRNTGDDGIAEWAEQPEHDNTFTYNTIVAPVLANNIAIYGGTDITVSHNVVSDTVTNGGGIHIANRYPGVQGGAAIGGTITADSNTLIRAGNSDYNWQFGVGAMWFDGLNEAVNATINVSNTDIIDSSYEAIQFIEGGTKTVHFKNVDIDGTGTFAIQAQATFAATFEGVTAQHIGYSNAIYSCQGAVNTGITLVGSGNSGWYTDSPYCGPWPAPNYVYTGGGSTQPTDPGTDPTDPGTNPTDPTDPPTTPTDPTACVGTGDVARGKTVVESSHVQTYAGSNAVDGDAGTYWESANNAFPQSLRVDLCAPVALTKVVLGLPASWEKRNQTLTVEGSTDGSSWSSLAASKSYAFDPASASNTVTIPVSGTARYVRVTVTANTGWPAAQLSLFEVYGTADGGSTPPTPPTGTPTGTPTDTPTDPAGTNLALGKTVTAGHADVYVPANAVDGNANTYWESPDGAFPQSITVDLGASKSVSRLVLQLPPATAWAVRTQTLSVLSSTDGTTFRTLEASAGYRFDPASGNTVTVAFPASDARYVRLTFTGNTGWPAAQLSELGVYAS</sequence>
<dbReference type="InterPro" id="IPR055149">
    <property type="entry name" value="Agl_cat_D2"/>
</dbReference>
<dbReference type="SMART" id="SM00231">
    <property type="entry name" value="FA58C"/>
    <property type="match status" value="2"/>
</dbReference>
<dbReference type="Pfam" id="PF00754">
    <property type="entry name" value="F5_F8_type_C"/>
    <property type="match status" value="1"/>
</dbReference>
<dbReference type="SUPFAM" id="SSF51126">
    <property type="entry name" value="Pectin lyase-like"/>
    <property type="match status" value="1"/>
</dbReference>
<dbReference type="Pfam" id="PF22815">
    <property type="entry name" value="CatAgl_D1"/>
    <property type="match status" value="1"/>
</dbReference>
<dbReference type="Pfam" id="PF22633">
    <property type="entry name" value="F5_F8_type_C_2"/>
    <property type="match status" value="1"/>
</dbReference>
<dbReference type="CDD" id="cd14490">
    <property type="entry name" value="CBM6-CBM35-CBM36_like_1"/>
    <property type="match status" value="1"/>
</dbReference>
<dbReference type="InterPro" id="IPR011050">
    <property type="entry name" value="Pectin_lyase_fold/virulence"/>
</dbReference>
<feature type="chain" id="PRO_5047125847" evidence="2">
    <location>
        <begin position="22"/>
        <end position="936"/>
    </location>
</feature>